<sequence>MTDFHEEARPGESRLEPRLRARDEECEEYRQEKRPRLSPGVDCSDPPGVLSSGDSGLPEIGMSSALACVSEPLQTGLAAVRVNEGNGYELQVLGPDAVAPPGGASPHPIKTEYESGANIPSSGLDNVASAAFAPGQFVSAGLLAPRMHSMTPVGALPSGQEGLMGAEVEESAKVLQQLRGAFPAARQGDEQGVGSPIERMAKLRRLKSVEAGQGLGGAMPPPGPPEGGDPAAERSDKLLESLQEFASFVQQACLPEHANQPTASQAAQLGPQAIASLVTTPQGALQFLPVQTEGSKATDAPSLGDSLALHGSSPALHSMAETVQKLFVSMAPGGAPKPGLFLPQPTMPMGISGPLPPMLMDPQQRTPGVGAHILQPNKAIQQCQAMTGPGLPTGAIPQEYYSIPAVQLPQGMRTPVLVDPSAMLTLLGQQQGPKVVIQPDAGREMVPGQKVAMEISTAGPLSVHSLTGQDPQARCQTVPGVMQFPLMMGQQVYAPGQQGMEPGALASVHPMLHMEMGHGSGLGSGLGGVPDIHSAALGGELGLPSSGVGMQMLQEVPVRPQEPLPKTTVRGLLHVFSDDMRFIFFSSQKALFGDSAWVPSEFHYTDLSETEKHGSPLAQRFFVELINRIKGSCC</sequence>
<keyword evidence="3" id="KW-1185">Reference proteome</keyword>
<proteinExistence type="predicted"/>
<gene>
    <name evidence="2" type="ORF">OSTQU699_LOCUS5929</name>
</gene>
<reference evidence="2" key="1">
    <citation type="submission" date="2020-12" db="EMBL/GenBank/DDBJ databases">
        <authorList>
            <person name="Iha C."/>
        </authorList>
    </citation>
    <scope>NUCLEOTIDE SEQUENCE</scope>
</reference>
<organism evidence="2 3">
    <name type="scientific">Ostreobium quekettii</name>
    <dbReference type="NCBI Taxonomy" id="121088"/>
    <lineage>
        <taxon>Eukaryota</taxon>
        <taxon>Viridiplantae</taxon>
        <taxon>Chlorophyta</taxon>
        <taxon>core chlorophytes</taxon>
        <taxon>Ulvophyceae</taxon>
        <taxon>TCBD clade</taxon>
        <taxon>Bryopsidales</taxon>
        <taxon>Ostreobineae</taxon>
        <taxon>Ostreobiaceae</taxon>
        <taxon>Ostreobium</taxon>
    </lineage>
</organism>
<evidence type="ECO:0000256" key="1">
    <source>
        <dbReference type="SAM" id="MobiDB-lite"/>
    </source>
</evidence>
<dbReference type="Proteomes" id="UP000708148">
    <property type="component" value="Unassembled WGS sequence"/>
</dbReference>
<feature type="compositionally biased region" description="Basic and acidic residues" evidence="1">
    <location>
        <begin position="1"/>
        <end position="35"/>
    </location>
</feature>
<name>A0A8S1J3I9_9CHLO</name>
<dbReference type="EMBL" id="CAJHUC010001297">
    <property type="protein sequence ID" value="CAD7700570.1"/>
    <property type="molecule type" value="Genomic_DNA"/>
</dbReference>
<feature type="region of interest" description="Disordered" evidence="1">
    <location>
        <begin position="1"/>
        <end position="56"/>
    </location>
</feature>
<feature type="region of interest" description="Disordered" evidence="1">
    <location>
        <begin position="212"/>
        <end position="233"/>
    </location>
</feature>
<dbReference type="AlphaFoldDB" id="A0A8S1J3I9"/>
<evidence type="ECO:0000313" key="3">
    <source>
        <dbReference type="Proteomes" id="UP000708148"/>
    </source>
</evidence>
<evidence type="ECO:0000313" key="2">
    <source>
        <dbReference type="EMBL" id="CAD7700570.1"/>
    </source>
</evidence>
<protein>
    <submittedName>
        <fullName evidence="2">Uncharacterized protein</fullName>
    </submittedName>
</protein>
<accession>A0A8S1J3I9</accession>
<comment type="caution">
    <text evidence="2">The sequence shown here is derived from an EMBL/GenBank/DDBJ whole genome shotgun (WGS) entry which is preliminary data.</text>
</comment>